<proteinExistence type="predicted"/>
<evidence type="ECO:0000259" key="1">
    <source>
        <dbReference type="Pfam" id="PF13960"/>
    </source>
</evidence>
<evidence type="ECO:0000313" key="3">
    <source>
        <dbReference type="Proteomes" id="UP000298416"/>
    </source>
</evidence>
<dbReference type="Pfam" id="PF13960">
    <property type="entry name" value="DUF4218"/>
    <property type="match status" value="1"/>
</dbReference>
<reference evidence="2" key="1">
    <citation type="submission" date="2018-01" db="EMBL/GenBank/DDBJ databases">
        <authorList>
            <person name="Mao J.F."/>
        </authorList>
    </citation>
    <scope>NUCLEOTIDE SEQUENCE</scope>
    <source>
        <strain evidence="2">Huo1</strain>
        <tissue evidence="2">Leaf</tissue>
    </source>
</reference>
<organism evidence="2">
    <name type="scientific">Salvia splendens</name>
    <name type="common">Scarlet sage</name>
    <dbReference type="NCBI Taxonomy" id="180675"/>
    <lineage>
        <taxon>Eukaryota</taxon>
        <taxon>Viridiplantae</taxon>
        <taxon>Streptophyta</taxon>
        <taxon>Embryophyta</taxon>
        <taxon>Tracheophyta</taxon>
        <taxon>Spermatophyta</taxon>
        <taxon>Magnoliopsida</taxon>
        <taxon>eudicotyledons</taxon>
        <taxon>Gunneridae</taxon>
        <taxon>Pentapetalae</taxon>
        <taxon>asterids</taxon>
        <taxon>lamiids</taxon>
        <taxon>Lamiales</taxon>
        <taxon>Lamiaceae</taxon>
        <taxon>Nepetoideae</taxon>
        <taxon>Mentheae</taxon>
        <taxon>Salviinae</taxon>
        <taxon>Salvia</taxon>
        <taxon>Salvia subgen. Calosphace</taxon>
        <taxon>core Calosphace</taxon>
    </lineage>
</organism>
<comment type="caution">
    <text evidence="2">The sequence shown here is derived from an EMBL/GenBank/DDBJ whole genome shotgun (WGS) entry which is preliminary data.</text>
</comment>
<sequence length="237" mass="27310">MDEKPLGLIVIGGFSIEITDSAKTKRSPPPFLKGEEILDNLEQFEFHRVFDEGAETSNSELKGKTKGNANARRDLEELGIRLELWPYGGKYHKLEMIFLPSFFDSMEHLLVHLAYEALIAGPMHFRWMYPFERYMRKLKLNIKNNAAVEASICNAYLTEEASHFCPHYFESVRCRGRDVPHHDDGGGSTHPKDMLQIFTYDTICVGKGRTRFLLEAEYKAAHTYILLNTQEAKEFEQ</sequence>
<dbReference type="Proteomes" id="UP000298416">
    <property type="component" value="Unassembled WGS sequence"/>
</dbReference>
<dbReference type="AlphaFoldDB" id="A0A8X8Z037"/>
<reference evidence="2" key="2">
    <citation type="submission" date="2020-08" db="EMBL/GenBank/DDBJ databases">
        <title>Plant Genome Project.</title>
        <authorList>
            <person name="Zhang R.-G."/>
        </authorList>
    </citation>
    <scope>NUCLEOTIDE SEQUENCE</scope>
    <source>
        <strain evidence="2">Huo1</strain>
        <tissue evidence="2">Leaf</tissue>
    </source>
</reference>
<dbReference type="PANTHER" id="PTHR48258">
    <property type="entry name" value="DUF4218 DOMAIN-CONTAINING PROTEIN-RELATED"/>
    <property type="match status" value="1"/>
</dbReference>
<keyword evidence="3" id="KW-1185">Reference proteome</keyword>
<feature type="domain" description="DUF4218" evidence="1">
    <location>
        <begin position="93"/>
        <end position="175"/>
    </location>
</feature>
<dbReference type="PANTHER" id="PTHR48258:SF4">
    <property type="entry name" value="DUF4216 DOMAIN-CONTAINING PROTEIN"/>
    <property type="match status" value="1"/>
</dbReference>
<gene>
    <name evidence="2" type="ORF">SASPL_152193</name>
</gene>
<dbReference type="EMBL" id="PNBA02000021">
    <property type="protein sequence ID" value="KAG6387011.1"/>
    <property type="molecule type" value="Genomic_DNA"/>
</dbReference>
<protein>
    <recommendedName>
        <fullName evidence="1">DUF4218 domain-containing protein</fullName>
    </recommendedName>
</protein>
<evidence type="ECO:0000313" key="2">
    <source>
        <dbReference type="EMBL" id="KAG6387011.1"/>
    </source>
</evidence>
<name>A0A8X8Z037_SALSN</name>
<accession>A0A8X8Z037</accession>
<dbReference type="InterPro" id="IPR025452">
    <property type="entry name" value="DUF4218"/>
</dbReference>